<evidence type="ECO:0000313" key="2">
    <source>
        <dbReference type="EMBL" id="KAF1940901.1"/>
    </source>
</evidence>
<protein>
    <submittedName>
        <fullName evidence="2">Uncharacterized protein</fullName>
    </submittedName>
</protein>
<dbReference type="OrthoDB" id="3799588at2759"/>
<feature type="region of interest" description="Disordered" evidence="1">
    <location>
        <begin position="1"/>
        <end position="36"/>
    </location>
</feature>
<organism evidence="2 3">
    <name type="scientific">Clathrospora elynae</name>
    <dbReference type="NCBI Taxonomy" id="706981"/>
    <lineage>
        <taxon>Eukaryota</taxon>
        <taxon>Fungi</taxon>
        <taxon>Dikarya</taxon>
        <taxon>Ascomycota</taxon>
        <taxon>Pezizomycotina</taxon>
        <taxon>Dothideomycetes</taxon>
        <taxon>Pleosporomycetidae</taxon>
        <taxon>Pleosporales</taxon>
        <taxon>Diademaceae</taxon>
        <taxon>Clathrospora</taxon>
    </lineage>
</organism>
<name>A0A6A5SJU2_9PLEO</name>
<dbReference type="AlphaFoldDB" id="A0A6A5SJU2"/>
<evidence type="ECO:0000256" key="1">
    <source>
        <dbReference type="SAM" id="MobiDB-lite"/>
    </source>
</evidence>
<keyword evidence="3" id="KW-1185">Reference proteome</keyword>
<dbReference type="EMBL" id="ML976055">
    <property type="protein sequence ID" value="KAF1940901.1"/>
    <property type="molecule type" value="Genomic_DNA"/>
</dbReference>
<gene>
    <name evidence="2" type="ORF">EJ02DRAFT_212773</name>
</gene>
<feature type="compositionally biased region" description="Polar residues" evidence="1">
    <location>
        <begin position="16"/>
        <end position="36"/>
    </location>
</feature>
<dbReference type="Proteomes" id="UP000800038">
    <property type="component" value="Unassembled WGS sequence"/>
</dbReference>
<sequence length="69" mass="7588">MRPETSNAPNHAKPITLSTPSKMASQPRSPITANPRLTSDIALPVSVLSLADQPFRFLDLPPELRCMVY</sequence>
<reference evidence="2" key="1">
    <citation type="journal article" date="2020" name="Stud. Mycol.">
        <title>101 Dothideomycetes genomes: a test case for predicting lifestyles and emergence of pathogens.</title>
        <authorList>
            <person name="Haridas S."/>
            <person name="Albert R."/>
            <person name="Binder M."/>
            <person name="Bloem J."/>
            <person name="Labutti K."/>
            <person name="Salamov A."/>
            <person name="Andreopoulos B."/>
            <person name="Baker S."/>
            <person name="Barry K."/>
            <person name="Bills G."/>
            <person name="Bluhm B."/>
            <person name="Cannon C."/>
            <person name="Castanera R."/>
            <person name="Culley D."/>
            <person name="Daum C."/>
            <person name="Ezra D."/>
            <person name="Gonzalez J."/>
            <person name="Henrissat B."/>
            <person name="Kuo A."/>
            <person name="Liang C."/>
            <person name="Lipzen A."/>
            <person name="Lutzoni F."/>
            <person name="Magnuson J."/>
            <person name="Mondo S."/>
            <person name="Nolan M."/>
            <person name="Ohm R."/>
            <person name="Pangilinan J."/>
            <person name="Park H.-J."/>
            <person name="Ramirez L."/>
            <person name="Alfaro M."/>
            <person name="Sun H."/>
            <person name="Tritt A."/>
            <person name="Yoshinaga Y."/>
            <person name="Zwiers L.-H."/>
            <person name="Turgeon B."/>
            <person name="Goodwin S."/>
            <person name="Spatafora J."/>
            <person name="Crous P."/>
            <person name="Grigoriev I."/>
        </authorList>
    </citation>
    <scope>NUCLEOTIDE SEQUENCE</scope>
    <source>
        <strain evidence="2">CBS 161.51</strain>
    </source>
</reference>
<proteinExistence type="predicted"/>
<accession>A0A6A5SJU2</accession>
<evidence type="ECO:0000313" key="3">
    <source>
        <dbReference type="Proteomes" id="UP000800038"/>
    </source>
</evidence>